<gene>
    <name evidence="2" type="ORF">HHL15_24805</name>
</gene>
<protein>
    <submittedName>
        <fullName evidence="2">Uncharacterized protein</fullName>
    </submittedName>
</protein>
<evidence type="ECO:0000313" key="3">
    <source>
        <dbReference type="Proteomes" id="UP000580043"/>
    </source>
</evidence>
<feature type="chain" id="PRO_5032716243" evidence="1">
    <location>
        <begin position="23"/>
        <end position="117"/>
    </location>
</feature>
<accession>A0A848GDW8</accession>
<keyword evidence="3" id="KW-1185">Reference proteome</keyword>
<organism evidence="2 3">
    <name type="scientific">Zoogloea dura</name>
    <dbReference type="NCBI Taxonomy" id="2728840"/>
    <lineage>
        <taxon>Bacteria</taxon>
        <taxon>Pseudomonadati</taxon>
        <taxon>Pseudomonadota</taxon>
        <taxon>Betaproteobacteria</taxon>
        <taxon>Rhodocyclales</taxon>
        <taxon>Zoogloeaceae</taxon>
        <taxon>Zoogloea</taxon>
    </lineage>
</organism>
<dbReference type="RefSeq" id="WP_169148474.1">
    <property type="nucleotide sequence ID" value="NZ_JABBGA010000042.1"/>
</dbReference>
<evidence type="ECO:0000313" key="2">
    <source>
        <dbReference type="EMBL" id="NML28975.1"/>
    </source>
</evidence>
<feature type="signal peptide" evidence="1">
    <location>
        <begin position="1"/>
        <end position="22"/>
    </location>
</feature>
<sequence>MRKLILCSLAAVSLAGAGHAAATVGESAGGMNVHAEGINTVLGGKIPQVQVPAVQAFFNGSTLEGARLSPVVARSAAGFEAVKGGGGDLFSGEGSDSGSMLLAGALVVVALVLRRIS</sequence>
<dbReference type="Proteomes" id="UP000580043">
    <property type="component" value="Unassembled WGS sequence"/>
</dbReference>
<dbReference type="EMBL" id="JABBGA010000042">
    <property type="protein sequence ID" value="NML28975.1"/>
    <property type="molecule type" value="Genomic_DNA"/>
</dbReference>
<dbReference type="AlphaFoldDB" id="A0A848GDW8"/>
<name>A0A848GDW8_9RHOO</name>
<evidence type="ECO:0000256" key="1">
    <source>
        <dbReference type="SAM" id="SignalP"/>
    </source>
</evidence>
<reference evidence="2 3" key="1">
    <citation type="submission" date="2020-04" db="EMBL/GenBank/DDBJ databases">
        <title>Zoogloea sp. G-4-1-14 isolated from soil.</title>
        <authorList>
            <person name="Dahal R.H."/>
        </authorList>
    </citation>
    <scope>NUCLEOTIDE SEQUENCE [LARGE SCALE GENOMIC DNA]</scope>
    <source>
        <strain evidence="2 3">G-4-1-14</strain>
    </source>
</reference>
<comment type="caution">
    <text evidence="2">The sequence shown here is derived from an EMBL/GenBank/DDBJ whole genome shotgun (WGS) entry which is preliminary data.</text>
</comment>
<proteinExistence type="predicted"/>
<keyword evidence="1" id="KW-0732">Signal</keyword>